<evidence type="ECO:0000313" key="1">
    <source>
        <dbReference type="Proteomes" id="UP000887574"/>
    </source>
</evidence>
<protein>
    <submittedName>
        <fullName evidence="2">Uncharacterized protein</fullName>
    </submittedName>
</protein>
<keyword evidence="1" id="KW-1185">Reference proteome</keyword>
<reference evidence="2" key="1">
    <citation type="submission" date="2022-11" db="UniProtKB">
        <authorList>
            <consortium name="WormBaseParasite"/>
        </authorList>
    </citation>
    <scope>IDENTIFICATION</scope>
</reference>
<proteinExistence type="predicted"/>
<dbReference type="Proteomes" id="UP000887574">
    <property type="component" value="Unplaced"/>
</dbReference>
<dbReference type="WBParaSite" id="jg4366">
    <property type="protein sequence ID" value="jg4366"/>
    <property type="gene ID" value="jg4366"/>
</dbReference>
<organism evidence="1 2">
    <name type="scientific">Ditylenchus dipsaci</name>
    <dbReference type="NCBI Taxonomy" id="166011"/>
    <lineage>
        <taxon>Eukaryota</taxon>
        <taxon>Metazoa</taxon>
        <taxon>Ecdysozoa</taxon>
        <taxon>Nematoda</taxon>
        <taxon>Chromadorea</taxon>
        <taxon>Rhabditida</taxon>
        <taxon>Tylenchina</taxon>
        <taxon>Tylenchomorpha</taxon>
        <taxon>Sphaerularioidea</taxon>
        <taxon>Anguinidae</taxon>
        <taxon>Anguininae</taxon>
        <taxon>Ditylenchus</taxon>
    </lineage>
</organism>
<dbReference type="AlphaFoldDB" id="A0A915EAS2"/>
<name>A0A915EAS2_9BILA</name>
<sequence>MDQVLNPSGGHPSLRPFIVLSQEKSRRIKFSNPSGGHSSLCLFRNVSKELPNNRGAKPEWWPFMLLEHS</sequence>
<accession>A0A915EAS2</accession>
<evidence type="ECO:0000313" key="2">
    <source>
        <dbReference type="WBParaSite" id="jg4366"/>
    </source>
</evidence>